<keyword evidence="2" id="KW-0732">Signal</keyword>
<dbReference type="Gene3D" id="3.40.190.10">
    <property type="entry name" value="Periplasmic binding protein-like II"/>
    <property type="match status" value="1"/>
</dbReference>
<comment type="similarity">
    <text evidence="1">Belongs to the UPF0065 (bug) family.</text>
</comment>
<dbReference type="InterPro" id="IPR005064">
    <property type="entry name" value="BUG"/>
</dbReference>
<name>A0ABV7G3P2_9PROT</name>
<dbReference type="RefSeq" id="WP_379597782.1">
    <property type="nucleotide sequence ID" value="NZ_JBHRTN010000018.1"/>
</dbReference>
<accession>A0ABV7G3P2</accession>
<evidence type="ECO:0000256" key="1">
    <source>
        <dbReference type="ARBA" id="ARBA00006987"/>
    </source>
</evidence>
<evidence type="ECO:0000256" key="2">
    <source>
        <dbReference type="SAM" id="SignalP"/>
    </source>
</evidence>
<dbReference type="Proteomes" id="UP001595593">
    <property type="component" value="Unassembled WGS sequence"/>
</dbReference>
<reference evidence="4" key="1">
    <citation type="journal article" date="2019" name="Int. J. Syst. Evol. Microbiol.">
        <title>The Global Catalogue of Microorganisms (GCM) 10K type strain sequencing project: providing services to taxonomists for standard genome sequencing and annotation.</title>
        <authorList>
            <consortium name="The Broad Institute Genomics Platform"/>
            <consortium name="The Broad Institute Genome Sequencing Center for Infectious Disease"/>
            <person name="Wu L."/>
            <person name="Ma J."/>
        </authorList>
    </citation>
    <scope>NUCLEOTIDE SEQUENCE [LARGE SCALE GENOMIC DNA]</scope>
    <source>
        <strain evidence="4">KCTC 52094</strain>
    </source>
</reference>
<dbReference type="InterPro" id="IPR042100">
    <property type="entry name" value="Bug_dom1"/>
</dbReference>
<gene>
    <name evidence="3" type="ORF">ACFOD4_15395</name>
</gene>
<sequence length="327" mass="34942">MTYTLRRRSLLAAPALLLPASGGSRAQGAAWPTRPLQMIVGFPAGGTTDIFARLVAEALGRRLQQPVVVDNRSGAGGSIGAAMVAQAPADGYTLHMATIGTASINYSLYNKLGYAPEDLASVSRVCEVANVIMVPADSPFKSLGELVEAARKKPRDLTFAHSGVGTSLHLTGELLAVEAGVQFTHVPYRGTSQWLPELLAGRVDFGIDNLPSSLSQLQEGKLRALALTGEARHPGIPEVPTTAEAGYPTVQAMAWWGVQVSRKTPRPIIDRLAAELQAIAEDADFRRRTAEQGATPVRETPEQFEAFVASEIAKWRGVIQKANIQVE</sequence>
<dbReference type="PANTHER" id="PTHR42928">
    <property type="entry name" value="TRICARBOXYLATE-BINDING PROTEIN"/>
    <property type="match status" value="1"/>
</dbReference>
<comment type="caution">
    <text evidence="3">The sequence shown here is derived from an EMBL/GenBank/DDBJ whole genome shotgun (WGS) entry which is preliminary data.</text>
</comment>
<dbReference type="SUPFAM" id="SSF53850">
    <property type="entry name" value="Periplasmic binding protein-like II"/>
    <property type="match status" value="1"/>
</dbReference>
<dbReference type="Pfam" id="PF03401">
    <property type="entry name" value="TctC"/>
    <property type="match status" value="1"/>
</dbReference>
<evidence type="ECO:0000313" key="3">
    <source>
        <dbReference type="EMBL" id="MFC3126448.1"/>
    </source>
</evidence>
<organism evidence="3 4">
    <name type="scientific">Teichococcus globiformis</name>
    <dbReference type="NCBI Taxonomy" id="2307229"/>
    <lineage>
        <taxon>Bacteria</taxon>
        <taxon>Pseudomonadati</taxon>
        <taxon>Pseudomonadota</taxon>
        <taxon>Alphaproteobacteria</taxon>
        <taxon>Acetobacterales</taxon>
        <taxon>Roseomonadaceae</taxon>
        <taxon>Roseomonas</taxon>
    </lineage>
</organism>
<keyword evidence="4" id="KW-1185">Reference proteome</keyword>
<feature type="chain" id="PRO_5045140813" evidence="2">
    <location>
        <begin position="27"/>
        <end position="327"/>
    </location>
</feature>
<dbReference type="PIRSF" id="PIRSF017082">
    <property type="entry name" value="YflP"/>
    <property type="match status" value="1"/>
</dbReference>
<dbReference type="PANTHER" id="PTHR42928:SF5">
    <property type="entry name" value="BLR1237 PROTEIN"/>
    <property type="match status" value="1"/>
</dbReference>
<feature type="signal peptide" evidence="2">
    <location>
        <begin position="1"/>
        <end position="26"/>
    </location>
</feature>
<dbReference type="EMBL" id="JBHRTN010000018">
    <property type="protein sequence ID" value="MFC3126448.1"/>
    <property type="molecule type" value="Genomic_DNA"/>
</dbReference>
<dbReference type="Gene3D" id="3.40.190.150">
    <property type="entry name" value="Bordetella uptake gene, domain 1"/>
    <property type="match status" value="1"/>
</dbReference>
<evidence type="ECO:0000313" key="4">
    <source>
        <dbReference type="Proteomes" id="UP001595593"/>
    </source>
</evidence>
<protein>
    <submittedName>
        <fullName evidence="3">Bug family tripartite tricarboxylate transporter substrate binding protein</fullName>
    </submittedName>
</protein>
<proteinExistence type="inferred from homology"/>
<dbReference type="CDD" id="cd07012">
    <property type="entry name" value="PBP2_Bug_TTT"/>
    <property type="match status" value="1"/>
</dbReference>